<dbReference type="EMBL" id="QGNW01000964">
    <property type="protein sequence ID" value="RVW58287.1"/>
    <property type="molecule type" value="Genomic_DNA"/>
</dbReference>
<organism evidence="2 3">
    <name type="scientific">Vitis vinifera</name>
    <name type="common">Grape</name>
    <dbReference type="NCBI Taxonomy" id="29760"/>
    <lineage>
        <taxon>Eukaryota</taxon>
        <taxon>Viridiplantae</taxon>
        <taxon>Streptophyta</taxon>
        <taxon>Embryophyta</taxon>
        <taxon>Tracheophyta</taxon>
        <taxon>Spermatophyta</taxon>
        <taxon>Magnoliopsida</taxon>
        <taxon>eudicotyledons</taxon>
        <taxon>Gunneridae</taxon>
        <taxon>Pentapetalae</taxon>
        <taxon>rosids</taxon>
        <taxon>Vitales</taxon>
        <taxon>Vitaceae</taxon>
        <taxon>Viteae</taxon>
        <taxon>Vitis</taxon>
    </lineage>
</organism>
<evidence type="ECO:0000256" key="1">
    <source>
        <dbReference type="SAM" id="MobiDB-lite"/>
    </source>
</evidence>
<proteinExistence type="predicted"/>
<dbReference type="Proteomes" id="UP000288805">
    <property type="component" value="Unassembled WGS sequence"/>
</dbReference>
<name>A0A438FE72_VITVI</name>
<evidence type="ECO:0000313" key="2">
    <source>
        <dbReference type="EMBL" id="RVW58287.1"/>
    </source>
</evidence>
<sequence>MSATFGVLPGVQFMHAICRFEAQEVKNPMLQTRCEITLLLRDDFAAFLHSAVEFLLKFPDICDTLEVEHRKLKANFAALRNQPFAANQSNSEDFSSEDERLGSSSLGVRKAGYEIAEEAMNFMSYVAEISRRWDEPNVSDMGRMTSQPNVKGEMYILNDGIDMRTKFAAMERRLEKLEMTNMQPVQTISQTPLQAMPCAICLSYEHLGEECPTIPAVREMFGDCNTYNSNWRDHPNFSWKPQPPQYQQPAQAPQQASNLEQAMMNLNKVMEDFVGAQKSINAQLSQRIDSVESSLNKRMDEVQNDLSQKIDNLQDSISRFANLNTVQEKENSPSQPYQNSMSIHEMEAKEGEPSQKREVKEVITLRSGKEVDLPTCKLEHKVESEIEKEKREEIKGKKKGESIEKDGYDVNVQRKITEDSHQERNDETHASTFPPSFV</sequence>
<feature type="compositionally biased region" description="Basic and acidic residues" evidence="1">
    <location>
        <begin position="415"/>
        <end position="429"/>
    </location>
</feature>
<evidence type="ECO:0000313" key="3">
    <source>
        <dbReference type="Proteomes" id="UP000288805"/>
    </source>
</evidence>
<protein>
    <recommendedName>
        <fullName evidence="4">Retrotransposon gag domain-containing protein</fullName>
    </recommendedName>
</protein>
<evidence type="ECO:0008006" key="4">
    <source>
        <dbReference type="Google" id="ProtNLM"/>
    </source>
</evidence>
<dbReference type="AlphaFoldDB" id="A0A438FE72"/>
<reference evidence="2 3" key="1">
    <citation type="journal article" date="2018" name="PLoS Genet.">
        <title>Population sequencing reveals clonal diversity and ancestral inbreeding in the grapevine cultivar Chardonnay.</title>
        <authorList>
            <person name="Roach M.J."/>
            <person name="Johnson D.L."/>
            <person name="Bohlmann J."/>
            <person name="van Vuuren H.J."/>
            <person name="Jones S.J."/>
            <person name="Pretorius I.S."/>
            <person name="Schmidt S.A."/>
            <person name="Borneman A.R."/>
        </authorList>
    </citation>
    <scope>NUCLEOTIDE SEQUENCE [LARGE SCALE GENOMIC DNA]</scope>
    <source>
        <strain evidence="3">cv. Chardonnay</strain>
        <tissue evidence="2">Leaf</tissue>
    </source>
</reference>
<feature type="compositionally biased region" description="Basic and acidic residues" evidence="1">
    <location>
        <begin position="384"/>
        <end position="408"/>
    </location>
</feature>
<feature type="region of interest" description="Disordered" evidence="1">
    <location>
        <begin position="384"/>
        <end position="438"/>
    </location>
</feature>
<accession>A0A438FE72</accession>
<gene>
    <name evidence="2" type="ORF">CK203_116323</name>
</gene>
<comment type="caution">
    <text evidence="2">The sequence shown here is derived from an EMBL/GenBank/DDBJ whole genome shotgun (WGS) entry which is preliminary data.</text>
</comment>